<keyword evidence="2 13" id="KW-0963">Cytoplasm</keyword>
<feature type="binding site" evidence="13">
    <location>
        <position position="277"/>
    </location>
    <ligand>
        <name>Zn(2+)</name>
        <dbReference type="ChEBI" id="CHEBI:29105"/>
        <note>catalytic</note>
    </ligand>
</feature>
<dbReference type="HAMAP" id="MF_00184">
    <property type="entry name" value="Thr_tRNA_synth"/>
    <property type="match status" value="1"/>
</dbReference>
<dbReference type="Gene3D" id="3.40.50.800">
    <property type="entry name" value="Anticodon-binding domain"/>
    <property type="match status" value="1"/>
</dbReference>
<dbReference type="Gene3D" id="3.30.930.10">
    <property type="entry name" value="Bira Bifunctional Protein, Domain 2"/>
    <property type="match status" value="1"/>
</dbReference>
<dbReference type="Pfam" id="PF07973">
    <property type="entry name" value="tRNA_SAD"/>
    <property type="match status" value="1"/>
</dbReference>
<keyword evidence="11 13" id="KW-0030">Aminoacyl-tRNA synthetase</keyword>
<comment type="caution">
    <text evidence="13">Lacks conserved residue(s) required for the propagation of feature annotation.</text>
</comment>
<dbReference type="PANTHER" id="PTHR11451:SF44">
    <property type="entry name" value="THREONINE--TRNA LIGASE, CHLOROPLASTIC_MITOCHONDRIAL 2"/>
    <property type="match status" value="1"/>
</dbReference>
<dbReference type="SUPFAM" id="SSF55681">
    <property type="entry name" value="Class II aaRS and biotin synthetases"/>
    <property type="match status" value="1"/>
</dbReference>
<evidence type="ECO:0000256" key="8">
    <source>
        <dbReference type="ARBA" id="ARBA00022840"/>
    </source>
</evidence>
<dbReference type="InterPro" id="IPR033728">
    <property type="entry name" value="ThrRS_core"/>
</dbReference>
<dbReference type="GO" id="GO:0004829">
    <property type="term" value="F:threonine-tRNA ligase activity"/>
    <property type="evidence" value="ECO:0007669"/>
    <property type="project" value="UniProtKB-UniRule"/>
</dbReference>
<dbReference type="InterPro" id="IPR018163">
    <property type="entry name" value="Thr/Ala-tRNA-synth_IIc_edit"/>
</dbReference>
<feature type="binding site" evidence="13">
    <location>
        <position position="457"/>
    </location>
    <ligand>
        <name>Zn(2+)</name>
        <dbReference type="ChEBI" id="CHEBI:29105"/>
        <note>catalytic</note>
    </ligand>
</feature>
<evidence type="ECO:0000256" key="2">
    <source>
        <dbReference type="ARBA" id="ARBA00022490"/>
    </source>
</evidence>
<dbReference type="CDD" id="cd00771">
    <property type="entry name" value="ThrRS_core"/>
    <property type="match status" value="1"/>
</dbReference>
<dbReference type="AlphaFoldDB" id="A0A1F6MAI2"/>
<evidence type="ECO:0000256" key="10">
    <source>
        <dbReference type="ARBA" id="ARBA00022917"/>
    </source>
</evidence>
<dbReference type="Pfam" id="PF00587">
    <property type="entry name" value="tRNA-synt_2b"/>
    <property type="match status" value="1"/>
</dbReference>
<gene>
    <name evidence="13" type="primary">thrS</name>
    <name evidence="15" type="ORF">A3D53_01220</name>
</gene>
<dbReference type="GO" id="GO:0005524">
    <property type="term" value="F:ATP binding"/>
    <property type="evidence" value="ECO:0007669"/>
    <property type="project" value="UniProtKB-UniRule"/>
</dbReference>
<dbReference type="InterPro" id="IPR012947">
    <property type="entry name" value="tRNA_SAD"/>
</dbReference>
<accession>A0A1F6MAI2</accession>
<organism evidence="15 16">
    <name type="scientific">Candidatus Magasanikbacteria bacterium RIFCSPHIGHO2_02_FULL_45_10</name>
    <dbReference type="NCBI Taxonomy" id="1798679"/>
    <lineage>
        <taxon>Bacteria</taxon>
        <taxon>Candidatus Magasanikiibacteriota</taxon>
    </lineage>
</organism>
<feature type="domain" description="Aminoacyl-transfer RNA synthetases class-II family profile" evidence="14">
    <location>
        <begin position="223"/>
        <end position="480"/>
    </location>
</feature>
<dbReference type="InterPro" id="IPR045864">
    <property type="entry name" value="aa-tRNA-synth_II/BPL/LPL"/>
</dbReference>
<dbReference type="PRINTS" id="PR01047">
    <property type="entry name" value="TRNASYNTHTHR"/>
</dbReference>
<evidence type="ECO:0000256" key="11">
    <source>
        <dbReference type="ARBA" id="ARBA00023146"/>
    </source>
</evidence>
<comment type="cofactor">
    <cofactor evidence="13">
        <name>Zn(2+)</name>
        <dbReference type="ChEBI" id="CHEBI:29105"/>
    </cofactor>
    <text evidence="13">Binds 1 zinc ion per subunit.</text>
</comment>
<dbReference type="PROSITE" id="PS50862">
    <property type="entry name" value="AA_TRNA_LIGASE_II"/>
    <property type="match status" value="1"/>
</dbReference>
<dbReference type="NCBIfam" id="TIGR00418">
    <property type="entry name" value="thrS"/>
    <property type="match status" value="1"/>
</dbReference>
<evidence type="ECO:0000256" key="9">
    <source>
        <dbReference type="ARBA" id="ARBA00022884"/>
    </source>
</evidence>
<protein>
    <recommendedName>
        <fullName evidence="13">Threonine--tRNA ligase</fullName>
        <ecNumber evidence="13">6.1.1.3</ecNumber>
    </recommendedName>
    <alternativeName>
        <fullName evidence="13">Threonyl-tRNA synthetase</fullName>
        <shortName evidence="13">ThrRS</shortName>
    </alternativeName>
</protein>
<keyword evidence="9 13" id="KW-0694">RNA-binding</keyword>
<dbReference type="InterPro" id="IPR047246">
    <property type="entry name" value="ThrRS_anticodon"/>
</dbReference>
<dbReference type="SUPFAM" id="SSF52954">
    <property type="entry name" value="Class II aaRS ABD-related"/>
    <property type="match status" value="1"/>
</dbReference>
<keyword evidence="10 13" id="KW-0648">Protein biosynthesis</keyword>
<dbReference type="SUPFAM" id="SSF55186">
    <property type="entry name" value="ThrRS/AlaRS common domain"/>
    <property type="match status" value="1"/>
</dbReference>
<dbReference type="CDD" id="cd00860">
    <property type="entry name" value="ThrRS_anticodon"/>
    <property type="match status" value="1"/>
</dbReference>
<dbReference type="GO" id="GO:0000049">
    <property type="term" value="F:tRNA binding"/>
    <property type="evidence" value="ECO:0007669"/>
    <property type="project" value="UniProtKB-KW"/>
</dbReference>
<keyword evidence="7 13" id="KW-0862">Zinc</keyword>
<comment type="subcellular location">
    <subcellularLocation>
        <location evidence="13">Cytoplasm</location>
    </subcellularLocation>
</comment>
<evidence type="ECO:0000256" key="1">
    <source>
        <dbReference type="ARBA" id="ARBA00008226"/>
    </source>
</evidence>
<dbReference type="FunFam" id="3.30.930.10:FF:000002">
    <property type="entry name" value="Threonine--tRNA ligase"/>
    <property type="match status" value="1"/>
</dbReference>
<dbReference type="InterPro" id="IPR002314">
    <property type="entry name" value="aa-tRNA-synt_IIb"/>
</dbReference>
<reference evidence="15 16" key="1">
    <citation type="journal article" date="2016" name="Nat. Commun.">
        <title>Thousands of microbial genomes shed light on interconnected biogeochemical processes in an aquifer system.</title>
        <authorList>
            <person name="Anantharaman K."/>
            <person name="Brown C.T."/>
            <person name="Hug L.A."/>
            <person name="Sharon I."/>
            <person name="Castelle C.J."/>
            <person name="Probst A.J."/>
            <person name="Thomas B.C."/>
            <person name="Singh A."/>
            <person name="Wilkins M.J."/>
            <person name="Karaoz U."/>
            <person name="Brodie E.L."/>
            <person name="Williams K.H."/>
            <person name="Hubbard S.S."/>
            <person name="Banfield J.F."/>
        </authorList>
    </citation>
    <scope>NUCLEOTIDE SEQUENCE [LARGE SCALE GENOMIC DNA]</scope>
</reference>
<dbReference type="InterPro" id="IPR036621">
    <property type="entry name" value="Anticodon-bd_dom_sf"/>
</dbReference>
<keyword evidence="5 13" id="KW-0479">Metal-binding</keyword>
<dbReference type="FunFam" id="3.30.980.10:FF:000005">
    <property type="entry name" value="Threonyl-tRNA synthetase, mitochondrial"/>
    <property type="match status" value="1"/>
</dbReference>
<comment type="caution">
    <text evidence="15">The sequence shown here is derived from an EMBL/GenBank/DDBJ whole genome shotgun (WGS) entry which is preliminary data.</text>
</comment>
<sequence length="584" mass="66619">MDAQKLDAIRHSAAHMLAAAVFELYPGTKLAIGPTIENGFYYDFKFPEGVTLSENDLPKIEETMKKIAKGNHVFKRREVSAAEAKKFEKDQPFKLELIKEFSKDGQNITLYESGPFTDLCRGGHVDNTSEIPLDGLKLHKVAGAYWRGDEKNPMLTRIYGLLFSNRKELAVYLNMLEEAKKRDHRRLGKELGLFVISDLVGSGMPLYTPKGATVRSSIINYSRALNKRIGFQEVHTPNINKAELFKVSGHYDKYKDDMLEVKSHYSDEVYYLKPMNCPQHTQIYAAEKRSYKDLPLRLADFANLYRDERPGELSGLTRLRCFSQDDGHCFCRDDQIEEEFNNVLMAIKEAVGTYGLSYWIRLSLRDPKQKEKYLGEDNTWEKAESTLRKLLKENAITFQEAVGEAAFYGPKMDIMAKDSIGREWQISTIQLDLNMPQRFCLTYVDKDGEEKHPVMIHRALVGSPERFMGILIEHYAGAFPLWLAPVQVQLVPVSAKHIDGALALGKELDSLDVRVATDTADETVGKKIRNAVSQKIPYIVVVGDKELGGEDWMIRIRGQEEQVKMSKNDFIDKVINEIKDRLRV</sequence>
<comment type="catalytic activity">
    <reaction evidence="12 13">
        <text>tRNA(Thr) + L-threonine + ATP = L-threonyl-tRNA(Thr) + AMP + diphosphate + H(+)</text>
        <dbReference type="Rhea" id="RHEA:24624"/>
        <dbReference type="Rhea" id="RHEA-COMP:9670"/>
        <dbReference type="Rhea" id="RHEA-COMP:9704"/>
        <dbReference type="ChEBI" id="CHEBI:15378"/>
        <dbReference type="ChEBI" id="CHEBI:30616"/>
        <dbReference type="ChEBI" id="CHEBI:33019"/>
        <dbReference type="ChEBI" id="CHEBI:57926"/>
        <dbReference type="ChEBI" id="CHEBI:78442"/>
        <dbReference type="ChEBI" id="CHEBI:78534"/>
        <dbReference type="ChEBI" id="CHEBI:456215"/>
        <dbReference type="EC" id="6.1.1.3"/>
    </reaction>
</comment>
<dbReference type="GO" id="GO:0005737">
    <property type="term" value="C:cytoplasm"/>
    <property type="evidence" value="ECO:0007669"/>
    <property type="project" value="UniProtKB-SubCell"/>
</dbReference>
<evidence type="ECO:0000256" key="6">
    <source>
        <dbReference type="ARBA" id="ARBA00022741"/>
    </source>
</evidence>
<evidence type="ECO:0000256" key="5">
    <source>
        <dbReference type="ARBA" id="ARBA00022723"/>
    </source>
</evidence>
<dbReference type="Gene3D" id="3.30.54.20">
    <property type="match status" value="1"/>
</dbReference>
<dbReference type="GO" id="GO:0046872">
    <property type="term" value="F:metal ion binding"/>
    <property type="evidence" value="ECO:0007669"/>
    <property type="project" value="UniProtKB-KW"/>
</dbReference>
<evidence type="ECO:0000256" key="7">
    <source>
        <dbReference type="ARBA" id="ARBA00022833"/>
    </source>
</evidence>
<dbReference type="InterPro" id="IPR004154">
    <property type="entry name" value="Anticodon-bd"/>
</dbReference>
<evidence type="ECO:0000313" key="15">
    <source>
        <dbReference type="EMBL" id="OGH68578.1"/>
    </source>
</evidence>
<dbReference type="Pfam" id="PF03129">
    <property type="entry name" value="HGTP_anticodon"/>
    <property type="match status" value="1"/>
</dbReference>
<comment type="subunit">
    <text evidence="13">Homodimer.</text>
</comment>
<dbReference type="Gene3D" id="3.30.980.10">
    <property type="entry name" value="Threonyl-trna Synthetase, Chain A, domain 2"/>
    <property type="match status" value="1"/>
</dbReference>
<dbReference type="EMBL" id="MFQA01000037">
    <property type="protein sequence ID" value="OGH68578.1"/>
    <property type="molecule type" value="Genomic_DNA"/>
</dbReference>
<evidence type="ECO:0000256" key="13">
    <source>
        <dbReference type="HAMAP-Rule" id="MF_00184"/>
    </source>
</evidence>
<evidence type="ECO:0000313" key="16">
    <source>
        <dbReference type="Proteomes" id="UP000176413"/>
    </source>
</evidence>
<keyword evidence="8 13" id="KW-0067">ATP-binding</keyword>
<evidence type="ECO:0000256" key="3">
    <source>
        <dbReference type="ARBA" id="ARBA00022555"/>
    </source>
</evidence>
<dbReference type="EC" id="6.1.1.3" evidence="13"/>
<dbReference type="Proteomes" id="UP000176413">
    <property type="component" value="Unassembled WGS sequence"/>
</dbReference>
<keyword evidence="6 13" id="KW-0547">Nucleotide-binding</keyword>
<evidence type="ECO:0000256" key="4">
    <source>
        <dbReference type="ARBA" id="ARBA00022598"/>
    </source>
</evidence>
<dbReference type="InterPro" id="IPR006195">
    <property type="entry name" value="aa-tRNA-synth_II"/>
</dbReference>
<dbReference type="InterPro" id="IPR002320">
    <property type="entry name" value="Thr-tRNA-ligase_IIa"/>
</dbReference>
<dbReference type="PANTHER" id="PTHR11451">
    <property type="entry name" value="THREONINE-TRNA LIGASE"/>
    <property type="match status" value="1"/>
</dbReference>
<evidence type="ECO:0000256" key="12">
    <source>
        <dbReference type="ARBA" id="ARBA00049515"/>
    </source>
</evidence>
<feature type="binding site" evidence="13">
    <location>
        <position position="328"/>
    </location>
    <ligand>
        <name>Zn(2+)</name>
        <dbReference type="ChEBI" id="CHEBI:29105"/>
        <note>catalytic</note>
    </ligand>
</feature>
<dbReference type="GO" id="GO:0006435">
    <property type="term" value="P:threonyl-tRNA aminoacylation"/>
    <property type="evidence" value="ECO:0007669"/>
    <property type="project" value="UniProtKB-UniRule"/>
</dbReference>
<proteinExistence type="inferred from homology"/>
<dbReference type="SMART" id="SM00863">
    <property type="entry name" value="tRNA_SAD"/>
    <property type="match status" value="1"/>
</dbReference>
<evidence type="ECO:0000259" key="14">
    <source>
        <dbReference type="PROSITE" id="PS50862"/>
    </source>
</evidence>
<comment type="similarity">
    <text evidence="1 13">Belongs to the class-II aminoacyl-tRNA synthetase family.</text>
</comment>
<name>A0A1F6MAI2_9BACT</name>
<dbReference type="FunFam" id="3.40.50.800:FF:000001">
    <property type="entry name" value="Threonine--tRNA ligase"/>
    <property type="match status" value="1"/>
</dbReference>
<keyword evidence="3 13" id="KW-0820">tRNA-binding</keyword>
<keyword evidence="4 13" id="KW-0436">Ligase</keyword>